<feature type="compositionally biased region" description="Basic and acidic residues" evidence="1">
    <location>
        <begin position="459"/>
        <end position="472"/>
    </location>
</feature>
<dbReference type="VEuPathDB" id="PlasmoDB:PmUG01_10046300"/>
<evidence type="ECO:0000313" key="3">
    <source>
        <dbReference type="EMBL" id="SCN45222.1"/>
    </source>
</evidence>
<sequence>MNKIFNVVFYFSFQNLCLREYNFVSNEIVNQRKTNLRNGSINDIVSWQHEHEKVNTGSEEHCDDEHNNIIKGQDDVPAALSPDDKASAGNKADTDEADGNDIRGRQVEDGRIDSPEQVTSSSNDGRAGAVEQAQHLEGHDADTDRESKEKEEEEEDPSKKQGQSEELENSVDRRNGVLTDSQELGPQLPENPGESETAVVTENPEVGGSKDPSKKAEELESQTLQYSLGLPGARDPEGSLEPSSSPVLEDSKDSLDPSGPNHSSDSQSSPSSLNSSDSSSSSSLPDPEDGKVNTDPKPGVSEVSEHQVPEDPRELEPPREGTVLAENERQTYLTAKDPAVKSETGSILRDTDATDAQEPGERESGNTEKNGTPHQAPRPTAESTTLDSGREAPRPLEESKEREESVPVPSQDTQEKAVNVPGSNNEAEGSKIVESVQDPTETSNKNALEPLTIPAGENNDIHPSEDEIKEEKEEQDDNDDDNDDYEYDDGYAREENIYEEELEKEEVTEVEDEEDMVEEDKKEEAGELPKGNNQKENVTEQKKEIKDVPFNDTNAHKLIAKDLEVYNHVKKSQNIMKNILSSFDQEIGVSNTLKEFEKDIAYLFT</sequence>
<keyword evidence="5" id="KW-1185">Reference proteome</keyword>
<feature type="region of interest" description="Disordered" evidence="1">
    <location>
        <begin position="74"/>
        <end position="545"/>
    </location>
</feature>
<accession>A0A1A8VUU8</accession>
<evidence type="ECO:0000256" key="1">
    <source>
        <dbReference type="SAM" id="MobiDB-lite"/>
    </source>
</evidence>
<feature type="compositionally biased region" description="Basic and acidic residues" evidence="1">
    <location>
        <begin position="388"/>
        <end position="405"/>
    </location>
</feature>
<dbReference type="GeneID" id="39869463"/>
<reference evidence="4" key="1">
    <citation type="submission" date="2016-05" db="EMBL/GenBank/DDBJ databases">
        <authorList>
            <person name="Naeem Raeece"/>
        </authorList>
    </citation>
    <scope>NUCLEOTIDE SEQUENCE [LARGE SCALE GENOMIC DNA]</scope>
</reference>
<dbReference type="OrthoDB" id="387423at2759"/>
<evidence type="ECO:0000313" key="4">
    <source>
        <dbReference type="Proteomes" id="UP000078597"/>
    </source>
</evidence>
<dbReference type="Proteomes" id="UP000078597">
    <property type="component" value="Unassembled WGS sequence"/>
</dbReference>
<dbReference type="OMA" id="KEEPGNH"/>
<dbReference type="EMBL" id="FLQW01000361">
    <property type="protein sequence ID" value="SBS83453.1"/>
    <property type="molecule type" value="Genomic_DNA"/>
</dbReference>
<dbReference type="KEGG" id="pmal:PMUG01_10046300"/>
<dbReference type="InterPro" id="IPR010784">
    <property type="entry name" value="Merozoite_SPAM"/>
</dbReference>
<dbReference type="RefSeq" id="XP_028862237.1">
    <property type="nucleotide sequence ID" value="XM_029005671.1"/>
</dbReference>
<dbReference type="Pfam" id="PF07133">
    <property type="entry name" value="Merozoite_SPAM"/>
    <property type="match status" value="1"/>
</dbReference>
<dbReference type="EMBL" id="LT594631">
    <property type="protein sequence ID" value="SCN45222.1"/>
    <property type="molecule type" value="Genomic_DNA"/>
</dbReference>
<proteinExistence type="predicted"/>
<dbReference type="Proteomes" id="UP000219813">
    <property type="component" value="Chromosome 10"/>
</dbReference>
<protein>
    <submittedName>
        <fullName evidence="2">Merozoite surface protein 3, putative</fullName>
    </submittedName>
</protein>
<dbReference type="AlphaFoldDB" id="A0A1A8VUU8"/>
<reference evidence="3 5" key="3">
    <citation type="submission" date="2016-06" db="EMBL/GenBank/DDBJ databases">
        <authorList>
            <consortium name="Pathogen Informatics"/>
        </authorList>
    </citation>
    <scope>NUCLEOTIDE SEQUENCE [LARGE SCALE GENOMIC DNA]</scope>
</reference>
<gene>
    <name evidence="3" type="primary">PmUG01_10046300</name>
    <name evidence="2" type="ORF">PMALA_006810</name>
    <name evidence="3" type="ORF">PMUG01_10046300</name>
</gene>
<organism evidence="2 4">
    <name type="scientific">Plasmodium malariae</name>
    <dbReference type="NCBI Taxonomy" id="5858"/>
    <lineage>
        <taxon>Eukaryota</taxon>
        <taxon>Sar</taxon>
        <taxon>Alveolata</taxon>
        <taxon>Apicomplexa</taxon>
        <taxon>Aconoidasida</taxon>
        <taxon>Haemosporida</taxon>
        <taxon>Plasmodiidae</taxon>
        <taxon>Plasmodium</taxon>
        <taxon>Plasmodium (Plasmodium)</taxon>
    </lineage>
</organism>
<feature type="compositionally biased region" description="Acidic residues" evidence="1">
    <location>
        <begin position="497"/>
        <end position="518"/>
    </location>
</feature>
<feature type="compositionally biased region" description="Basic and acidic residues" evidence="1">
    <location>
        <begin position="134"/>
        <end position="150"/>
    </location>
</feature>
<evidence type="ECO:0000313" key="2">
    <source>
        <dbReference type="EMBL" id="SBS83453.1"/>
    </source>
</evidence>
<feature type="compositionally biased region" description="Basic and acidic residues" evidence="1">
    <location>
        <begin position="303"/>
        <end position="319"/>
    </location>
</feature>
<feature type="compositionally biased region" description="Low complexity" evidence="1">
    <location>
        <begin position="257"/>
        <end position="285"/>
    </location>
</feature>
<feature type="compositionally biased region" description="Acidic residues" evidence="1">
    <location>
        <begin position="473"/>
        <end position="489"/>
    </location>
</feature>
<feature type="compositionally biased region" description="Polar residues" evidence="1">
    <location>
        <begin position="437"/>
        <end position="446"/>
    </location>
</feature>
<feature type="compositionally biased region" description="Basic and acidic residues" evidence="1">
    <location>
        <begin position="100"/>
        <end position="114"/>
    </location>
</feature>
<reference evidence="2" key="2">
    <citation type="submission" date="2016-05" db="EMBL/GenBank/DDBJ databases">
        <authorList>
            <person name="Lavstsen T."/>
            <person name="Jespersen J.S."/>
        </authorList>
    </citation>
    <scope>NUCLEOTIDE SEQUENCE [LARGE SCALE GENOMIC DNA]</scope>
</reference>
<keyword evidence="2" id="KW-0477">Merozoite</keyword>
<evidence type="ECO:0000313" key="5">
    <source>
        <dbReference type="Proteomes" id="UP000219813"/>
    </source>
</evidence>
<name>A0A1A8VUU8_PLAMA</name>